<evidence type="ECO:0000256" key="2">
    <source>
        <dbReference type="ARBA" id="ARBA00023125"/>
    </source>
</evidence>
<dbReference type="GO" id="GO:0043565">
    <property type="term" value="F:sequence-specific DNA binding"/>
    <property type="evidence" value="ECO:0007669"/>
    <property type="project" value="InterPro"/>
</dbReference>
<dbReference type="InterPro" id="IPR018062">
    <property type="entry name" value="HTH_AraC-typ_CS"/>
</dbReference>
<evidence type="ECO:0000313" key="5">
    <source>
        <dbReference type="EMBL" id="QNK39103.1"/>
    </source>
</evidence>
<dbReference type="SUPFAM" id="SSF51215">
    <property type="entry name" value="Regulatory protein AraC"/>
    <property type="match status" value="1"/>
</dbReference>
<dbReference type="Gene3D" id="2.60.120.280">
    <property type="entry name" value="Regulatory protein AraC"/>
    <property type="match status" value="1"/>
</dbReference>
<dbReference type="InterPro" id="IPR018060">
    <property type="entry name" value="HTH_AraC"/>
</dbReference>
<dbReference type="EMBL" id="CP060286">
    <property type="protein sequence ID" value="QNK39103.1"/>
    <property type="molecule type" value="Genomic_DNA"/>
</dbReference>
<dbReference type="PROSITE" id="PS00041">
    <property type="entry name" value="HTH_ARAC_FAMILY_1"/>
    <property type="match status" value="1"/>
</dbReference>
<feature type="domain" description="HTH araC/xylS-type" evidence="4">
    <location>
        <begin position="174"/>
        <end position="272"/>
    </location>
</feature>
<dbReference type="PANTHER" id="PTHR43280">
    <property type="entry name" value="ARAC-FAMILY TRANSCRIPTIONAL REGULATOR"/>
    <property type="match status" value="1"/>
</dbReference>
<keyword evidence="2" id="KW-0238">DNA-binding</keyword>
<dbReference type="PANTHER" id="PTHR43280:SF30">
    <property type="entry name" value="MMSAB OPERON REGULATORY PROTEIN"/>
    <property type="match status" value="1"/>
</dbReference>
<dbReference type="PROSITE" id="PS01124">
    <property type="entry name" value="HTH_ARAC_FAMILY_2"/>
    <property type="match status" value="1"/>
</dbReference>
<dbReference type="RefSeq" id="WP_187034138.1">
    <property type="nucleotide sequence ID" value="NZ_CP060286.1"/>
</dbReference>
<dbReference type="SUPFAM" id="SSF46689">
    <property type="entry name" value="Homeodomain-like"/>
    <property type="match status" value="2"/>
</dbReference>
<evidence type="ECO:0000256" key="3">
    <source>
        <dbReference type="ARBA" id="ARBA00023163"/>
    </source>
</evidence>
<evidence type="ECO:0000259" key="4">
    <source>
        <dbReference type="PROSITE" id="PS01124"/>
    </source>
</evidence>
<sequence>MDNKHYDVCHFLNYNTYNDLNLYEVGTQKCPPSYSYGPVVREHYILHYVYNGKGILNLNKQIFPIQQDEVFVLSPNITTFYQADEQNPWNYIWLHFDGAKAVEYLRAAGVTRTQPLLRLSDSTALRMYMEEILNHSEDELYCIGTLYRFFQQLIANSTNRPEMKTKDARLSYIKAIIDFISVKYNEPIHVQDLVNLCGLERSYLTRIFKEATGHSPQEYLLSYRVKMTKNLLKNTELSIEYVANSVGYIDPFTFSKSFKKHTGISPTHYRKLSEEGIEIPAIKGP</sequence>
<dbReference type="Proteomes" id="UP000515909">
    <property type="component" value="Chromosome"/>
</dbReference>
<dbReference type="CDD" id="cd06986">
    <property type="entry name" value="cupin_MmsR-like_N"/>
    <property type="match status" value="1"/>
</dbReference>
<keyword evidence="1" id="KW-0805">Transcription regulation</keyword>
<accession>A0A7G8T662</accession>
<dbReference type="InterPro" id="IPR037923">
    <property type="entry name" value="HTH-like"/>
</dbReference>
<organism evidence="5 6">
    <name type="scientific">Caproicibacter fermentans</name>
    <dbReference type="NCBI Taxonomy" id="2576756"/>
    <lineage>
        <taxon>Bacteria</taxon>
        <taxon>Bacillati</taxon>
        <taxon>Bacillota</taxon>
        <taxon>Clostridia</taxon>
        <taxon>Eubacteriales</taxon>
        <taxon>Acutalibacteraceae</taxon>
        <taxon>Caproicibacter</taxon>
    </lineage>
</organism>
<reference evidence="5 6" key="1">
    <citation type="submission" date="2020-08" db="EMBL/GenBank/DDBJ databases">
        <title>The isolate Caproiciproducens sp. 7D4C2 produces n-caproate at mildly acidic conditions from hexoses: genome and rBOX comparison with related strains and chain-elongating bacteria.</title>
        <authorList>
            <person name="Esquivel-Elizondo S."/>
            <person name="Bagci C."/>
            <person name="Temovska M."/>
            <person name="Jeon B.S."/>
            <person name="Bessarab I."/>
            <person name="Williams R.B.H."/>
            <person name="Huson D.H."/>
            <person name="Angenent L.T."/>
        </authorList>
    </citation>
    <scope>NUCLEOTIDE SEQUENCE [LARGE SCALE GENOMIC DNA]</scope>
    <source>
        <strain evidence="5 6">7D4C2</strain>
    </source>
</reference>
<proteinExistence type="predicted"/>
<dbReference type="AlphaFoldDB" id="A0A7G8T662"/>
<evidence type="ECO:0000256" key="1">
    <source>
        <dbReference type="ARBA" id="ARBA00023015"/>
    </source>
</evidence>
<dbReference type="GO" id="GO:0003700">
    <property type="term" value="F:DNA-binding transcription factor activity"/>
    <property type="evidence" value="ECO:0007669"/>
    <property type="project" value="InterPro"/>
</dbReference>
<dbReference type="Pfam" id="PF02311">
    <property type="entry name" value="AraC_binding"/>
    <property type="match status" value="1"/>
</dbReference>
<keyword evidence="3" id="KW-0804">Transcription</keyword>
<gene>
    <name evidence="5" type="ORF">HCR03_09870</name>
</gene>
<dbReference type="SMART" id="SM00342">
    <property type="entry name" value="HTH_ARAC"/>
    <property type="match status" value="1"/>
</dbReference>
<dbReference type="KEGG" id="cfem:HCR03_09870"/>
<evidence type="ECO:0000313" key="6">
    <source>
        <dbReference type="Proteomes" id="UP000515909"/>
    </source>
</evidence>
<dbReference type="Pfam" id="PF12833">
    <property type="entry name" value="HTH_18"/>
    <property type="match status" value="1"/>
</dbReference>
<dbReference type="InterPro" id="IPR009057">
    <property type="entry name" value="Homeodomain-like_sf"/>
</dbReference>
<dbReference type="InterPro" id="IPR003313">
    <property type="entry name" value="AraC-bd"/>
</dbReference>
<protein>
    <submittedName>
        <fullName evidence="5">AraC family transcriptional regulator</fullName>
    </submittedName>
</protein>
<name>A0A7G8T662_9FIRM</name>
<dbReference type="Gene3D" id="1.10.10.60">
    <property type="entry name" value="Homeodomain-like"/>
    <property type="match status" value="2"/>
</dbReference>